<dbReference type="EMBL" id="BLJN01000003">
    <property type="protein sequence ID" value="GFE81537.1"/>
    <property type="molecule type" value="Genomic_DNA"/>
</dbReference>
<protein>
    <recommendedName>
        <fullName evidence="4">Ig-like domain-containing protein</fullName>
    </recommendedName>
</protein>
<keyword evidence="3" id="KW-1185">Reference proteome</keyword>
<dbReference type="RefSeq" id="WP_161813171.1">
    <property type="nucleotide sequence ID" value="NZ_BLJN01000003.1"/>
</dbReference>
<evidence type="ECO:0000313" key="3">
    <source>
        <dbReference type="Proteomes" id="UP000445000"/>
    </source>
</evidence>
<name>A0A829YE50_9GAMM</name>
<reference evidence="3" key="1">
    <citation type="submission" date="2020-01" db="EMBL/GenBank/DDBJ databases">
        <title>'Steroidobacter agaridevorans' sp. nov., agar-degrading bacteria isolated from rhizosphere soils.</title>
        <authorList>
            <person name="Ikenaga M."/>
            <person name="Kataoka M."/>
            <person name="Murouchi A."/>
            <person name="Katsuragi S."/>
            <person name="Sakai M."/>
        </authorList>
    </citation>
    <scope>NUCLEOTIDE SEQUENCE [LARGE SCALE GENOMIC DNA]</scope>
    <source>
        <strain evidence="3">YU21-B</strain>
    </source>
</reference>
<comment type="caution">
    <text evidence="2">The sequence shown here is derived from an EMBL/GenBank/DDBJ whole genome shotgun (WGS) entry which is preliminary data.</text>
</comment>
<feature type="signal peptide" evidence="1">
    <location>
        <begin position="1"/>
        <end position="19"/>
    </location>
</feature>
<dbReference type="AlphaFoldDB" id="A0A829YE50"/>
<keyword evidence="1" id="KW-0732">Signal</keyword>
<evidence type="ECO:0000313" key="2">
    <source>
        <dbReference type="EMBL" id="GFE81537.1"/>
    </source>
</evidence>
<evidence type="ECO:0000256" key="1">
    <source>
        <dbReference type="SAM" id="SignalP"/>
    </source>
</evidence>
<proteinExistence type="predicted"/>
<sequence>MTRSLFALALLAATSSAVAAPTSYVFDSVSKFDLGARLITLTGILQGESTPTTLTWVDNTNGDNRYPVNRCVPVLLTMIEKPGRYLLNLSIDPAELNVGTISCGLELKN</sequence>
<dbReference type="Proteomes" id="UP000445000">
    <property type="component" value="Unassembled WGS sequence"/>
</dbReference>
<accession>A0A829YE50</accession>
<gene>
    <name evidence="2" type="ORF">GCM10011487_35370</name>
</gene>
<organism evidence="2 3">
    <name type="scientific">Steroidobacter agaridevorans</name>
    <dbReference type="NCBI Taxonomy" id="2695856"/>
    <lineage>
        <taxon>Bacteria</taxon>
        <taxon>Pseudomonadati</taxon>
        <taxon>Pseudomonadota</taxon>
        <taxon>Gammaproteobacteria</taxon>
        <taxon>Steroidobacterales</taxon>
        <taxon>Steroidobacteraceae</taxon>
        <taxon>Steroidobacter</taxon>
    </lineage>
</organism>
<evidence type="ECO:0008006" key="4">
    <source>
        <dbReference type="Google" id="ProtNLM"/>
    </source>
</evidence>
<feature type="chain" id="PRO_5032722780" description="Ig-like domain-containing protein" evidence="1">
    <location>
        <begin position="20"/>
        <end position="109"/>
    </location>
</feature>